<dbReference type="PROSITE" id="PS51257">
    <property type="entry name" value="PROKAR_LIPOPROTEIN"/>
    <property type="match status" value="1"/>
</dbReference>
<feature type="signal peptide" evidence="1">
    <location>
        <begin position="1"/>
        <end position="21"/>
    </location>
</feature>
<dbReference type="RefSeq" id="WP_073083684.1">
    <property type="nucleotide sequence ID" value="NZ_FQWS01000001.1"/>
</dbReference>
<dbReference type="NCBIfam" id="TIGR03511">
    <property type="entry name" value="GldH_lipo"/>
    <property type="match status" value="1"/>
</dbReference>
<organism evidence="2 3">
    <name type="scientific">Winogradskyella jejuensis</name>
    <dbReference type="NCBI Taxonomy" id="1089305"/>
    <lineage>
        <taxon>Bacteria</taxon>
        <taxon>Pseudomonadati</taxon>
        <taxon>Bacteroidota</taxon>
        <taxon>Flavobacteriia</taxon>
        <taxon>Flavobacteriales</taxon>
        <taxon>Flavobacteriaceae</taxon>
        <taxon>Winogradskyella</taxon>
    </lineage>
</organism>
<name>A0A1M5MLW7_9FLAO</name>
<dbReference type="InterPro" id="IPR020018">
    <property type="entry name" value="Motility-assoc_lipoprot_GldH"/>
</dbReference>
<evidence type="ECO:0000313" key="3">
    <source>
        <dbReference type="Proteomes" id="UP000184522"/>
    </source>
</evidence>
<proteinExistence type="predicted"/>
<reference evidence="3" key="1">
    <citation type="submission" date="2016-11" db="EMBL/GenBank/DDBJ databases">
        <authorList>
            <person name="Varghese N."/>
            <person name="Submissions S."/>
        </authorList>
    </citation>
    <scope>NUCLEOTIDE SEQUENCE [LARGE SCALE GENOMIC DNA]</scope>
    <source>
        <strain evidence="3">DSM 25330</strain>
    </source>
</reference>
<keyword evidence="3" id="KW-1185">Reference proteome</keyword>
<dbReference type="EMBL" id="FQWS01000001">
    <property type="protein sequence ID" value="SHG78370.1"/>
    <property type="molecule type" value="Genomic_DNA"/>
</dbReference>
<dbReference type="STRING" id="1089305.SAMN05444148_0935"/>
<protein>
    <submittedName>
        <fullName evidence="2">Protein involved in gliding motility GldH</fullName>
    </submittedName>
</protein>
<sequence>MPKKIKVFLVLVLPLILVVSCDSKSVFDEYQSLPNAWGKDQIISFSFEALDTTSTYNLFINLRNNNNYKFSNLYLITDLEYPNGKTLIDTLEYKMSEPDGTLLGEGFTDVKENKLWYKGHKAPFIFKESGKYTFRIKHAMRAYGEVEGLDDLDGVTEVGFRVENK</sequence>
<gene>
    <name evidence="2" type="ORF">SAMN05444148_0935</name>
</gene>
<dbReference type="Pfam" id="PF14109">
    <property type="entry name" value="GldH_lipo"/>
    <property type="match status" value="1"/>
</dbReference>
<accession>A0A1M5MLW7</accession>
<dbReference type="AlphaFoldDB" id="A0A1M5MLW7"/>
<keyword evidence="1" id="KW-0732">Signal</keyword>
<evidence type="ECO:0000256" key="1">
    <source>
        <dbReference type="SAM" id="SignalP"/>
    </source>
</evidence>
<dbReference type="Proteomes" id="UP000184522">
    <property type="component" value="Unassembled WGS sequence"/>
</dbReference>
<feature type="chain" id="PRO_5012590054" evidence="1">
    <location>
        <begin position="22"/>
        <end position="165"/>
    </location>
</feature>
<evidence type="ECO:0000313" key="2">
    <source>
        <dbReference type="EMBL" id="SHG78370.1"/>
    </source>
</evidence>
<dbReference type="OrthoDB" id="982482at2"/>